<evidence type="ECO:0000256" key="10">
    <source>
        <dbReference type="ARBA" id="ARBA00022726"/>
    </source>
</evidence>
<dbReference type="Gene3D" id="3.40.50.2020">
    <property type="match status" value="1"/>
</dbReference>
<comment type="subunit">
    <text evidence="11">Homodimer.</text>
</comment>
<accession>A0A2T2WPD6</accession>
<evidence type="ECO:0000313" key="13">
    <source>
        <dbReference type="EMBL" id="PSR24098.1"/>
    </source>
</evidence>
<dbReference type="EMBL" id="PXYV01000001">
    <property type="protein sequence ID" value="PSR24098.1"/>
    <property type="molecule type" value="Genomic_DNA"/>
</dbReference>
<sequence>MAWSDYVREIPDFPEPGVLFRDVLPVIAEPGAFLEVLDGLQTLVQPLGAEVIMAPEARGFLLAAPLADRLRAGVVAVRKPGKLPDPVFKEQYTLEYGENQLEVEATERLRGRRVVIVDDVLATGGTVRACARLAAKLHADVVGFAFLIELQALLGTKQLTEYHQVPIVSLMTV</sequence>
<evidence type="ECO:0000256" key="8">
    <source>
        <dbReference type="ARBA" id="ARBA00022676"/>
    </source>
</evidence>
<dbReference type="EC" id="2.4.2.7" evidence="6 11"/>
<dbReference type="Proteomes" id="UP000241848">
    <property type="component" value="Unassembled WGS sequence"/>
</dbReference>
<comment type="subcellular location">
    <subcellularLocation>
        <location evidence="3 11">Cytoplasm</location>
    </subcellularLocation>
</comment>
<comment type="caution">
    <text evidence="13">The sequence shown here is derived from an EMBL/GenBank/DDBJ whole genome shotgun (WGS) entry which is preliminary data.</text>
</comment>
<keyword evidence="7 11" id="KW-0963">Cytoplasm</keyword>
<dbReference type="InterPro" id="IPR050054">
    <property type="entry name" value="UPRTase/APRTase"/>
</dbReference>
<dbReference type="PANTHER" id="PTHR32315:SF3">
    <property type="entry name" value="ADENINE PHOSPHORIBOSYLTRANSFERASE"/>
    <property type="match status" value="1"/>
</dbReference>
<dbReference type="Pfam" id="PF00156">
    <property type="entry name" value="Pribosyltran"/>
    <property type="match status" value="1"/>
</dbReference>
<evidence type="ECO:0000256" key="6">
    <source>
        <dbReference type="ARBA" id="ARBA00011893"/>
    </source>
</evidence>
<dbReference type="InterPro" id="IPR029057">
    <property type="entry name" value="PRTase-like"/>
</dbReference>
<dbReference type="GO" id="GO:0002055">
    <property type="term" value="F:adenine binding"/>
    <property type="evidence" value="ECO:0007669"/>
    <property type="project" value="TreeGrafter"/>
</dbReference>
<comment type="pathway">
    <text evidence="4 11">Purine metabolism; AMP biosynthesis via salvage pathway; AMP from adenine: step 1/1.</text>
</comment>
<feature type="domain" description="Phosphoribosyltransferase" evidence="12">
    <location>
        <begin position="51"/>
        <end position="149"/>
    </location>
</feature>
<comment type="catalytic activity">
    <reaction evidence="1 11">
        <text>AMP + diphosphate = 5-phospho-alpha-D-ribose 1-diphosphate + adenine</text>
        <dbReference type="Rhea" id="RHEA:16609"/>
        <dbReference type="ChEBI" id="CHEBI:16708"/>
        <dbReference type="ChEBI" id="CHEBI:33019"/>
        <dbReference type="ChEBI" id="CHEBI:58017"/>
        <dbReference type="ChEBI" id="CHEBI:456215"/>
        <dbReference type="EC" id="2.4.2.7"/>
    </reaction>
</comment>
<protein>
    <recommendedName>
        <fullName evidence="6 11">Adenine phosphoribosyltransferase</fullName>
        <shortName evidence="11">APRT</shortName>
        <ecNumber evidence="6 11">2.4.2.7</ecNumber>
    </recommendedName>
</protein>
<dbReference type="GO" id="GO:0016208">
    <property type="term" value="F:AMP binding"/>
    <property type="evidence" value="ECO:0007669"/>
    <property type="project" value="TreeGrafter"/>
</dbReference>
<organism evidence="13 14">
    <name type="scientific">Sulfobacillus acidophilus</name>
    <dbReference type="NCBI Taxonomy" id="53633"/>
    <lineage>
        <taxon>Bacteria</taxon>
        <taxon>Bacillati</taxon>
        <taxon>Bacillota</taxon>
        <taxon>Clostridia</taxon>
        <taxon>Eubacteriales</taxon>
        <taxon>Clostridiales Family XVII. Incertae Sedis</taxon>
        <taxon>Sulfobacillus</taxon>
    </lineage>
</organism>
<evidence type="ECO:0000256" key="3">
    <source>
        <dbReference type="ARBA" id="ARBA00004496"/>
    </source>
</evidence>
<evidence type="ECO:0000256" key="11">
    <source>
        <dbReference type="HAMAP-Rule" id="MF_00004"/>
    </source>
</evidence>
<evidence type="ECO:0000256" key="1">
    <source>
        <dbReference type="ARBA" id="ARBA00000868"/>
    </source>
</evidence>
<evidence type="ECO:0000256" key="2">
    <source>
        <dbReference type="ARBA" id="ARBA00003968"/>
    </source>
</evidence>
<evidence type="ECO:0000256" key="4">
    <source>
        <dbReference type="ARBA" id="ARBA00004659"/>
    </source>
</evidence>
<dbReference type="SUPFAM" id="SSF53271">
    <property type="entry name" value="PRTase-like"/>
    <property type="match status" value="1"/>
</dbReference>
<comment type="function">
    <text evidence="2 11">Catalyzes a salvage reaction resulting in the formation of AMP, that is energically less costly than de novo synthesis.</text>
</comment>
<dbReference type="PANTHER" id="PTHR32315">
    <property type="entry name" value="ADENINE PHOSPHORIBOSYLTRANSFERASE"/>
    <property type="match status" value="1"/>
</dbReference>
<dbReference type="GO" id="GO:0005737">
    <property type="term" value="C:cytoplasm"/>
    <property type="evidence" value="ECO:0007669"/>
    <property type="project" value="UniProtKB-SubCell"/>
</dbReference>
<evidence type="ECO:0000256" key="7">
    <source>
        <dbReference type="ARBA" id="ARBA00022490"/>
    </source>
</evidence>
<gene>
    <name evidence="11" type="primary">apt</name>
    <name evidence="13" type="ORF">C7B45_00330</name>
</gene>
<evidence type="ECO:0000313" key="14">
    <source>
        <dbReference type="Proteomes" id="UP000241848"/>
    </source>
</evidence>
<dbReference type="AlphaFoldDB" id="A0A2T2WPD6"/>
<dbReference type="InterPro" id="IPR005764">
    <property type="entry name" value="Ade_phspho_trans"/>
</dbReference>
<evidence type="ECO:0000256" key="9">
    <source>
        <dbReference type="ARBA" id="ARBA00022679"/>
    </source>
</evidence>
<dbReference type="NCBIfam" id="NF002636">
    <property type="entry name" value="PRK02304.1-5"/>
    <property type="match status" value="1"/>
</dbReference>
<dbReference type="GO" id="GO:0003999">
    <property type="term" value="F:adenine phosphoribosyltransferase activity"/>
    <property type="evidence" value="ECO:0007669"/>
    <property type="project" value="UniProtKB-UniRule"/>
</dbReference>
<dbReference type="HAMAP" id="MF_00004">
    <property type="entry name" value="Aden_phosphoribosyltr"/>
    <property type="match status" value="1"/>
</dbReference>
<keyword evidence="10 11" id="KW-0660">Purine salvage</keyword>
<comment type="similarity">
    <text evidence="5 11">Belongs to the purine/pyrimidine phosphoribosyltransferase family.</text>
</comment>
<keyword evidence="8 11" id="KW-0328">Glycosyltransferase</keyword>
<name>A0A2T2WPD6_9FIRM</name>
<dbReference type="GO" id="GO:0006166">
    <property type="term" value="P:purine ribonucleoside salvage"/>
    <property type="evidence" value="ECO:0007669"/>
    <property type="project" value="UniProtKB-KW"/>
</dbReference>
<reference evidence="13 14" key="1">
    <citation type="journal article" date="2014" name="BMC Genomics">
        <title>Comparison of environmental and isolate Sulfobacillus genomes reveals diverse carbon, sulfur, nitrogen, and hydrogen metabolisms.</title>
        <authorList>
            <person name="Justice N.B."/>
            <person name="Norman A."/>
            <person name="Brown C.T."/>
            <person name="Singh A."/>
            <person name="Thomas B.C."/>
            <person name="Banfield J.F."/>
        </authorList>
    </citation>
    <scope>NUCLEOTIDE SEQUENCE [LARGE SCALE GENOMIC DNA]</scope>
    <source>
        <strain evidence="13">AMDSBA3</strain>
    </source>
</reference>
<dbReference type="UniPathway" id="UPA00588">
    <property type="reaction ID" value="UER00646"/>
</dbReference>
<dbReference type="CDD" id="cd06223">
    <property type="entry name" value="PRTases_typeI"/>
    <property type="match status" value="1"/>
</dbReference>
<evidence type="ECO:0000256" key="5">
    <source>
        <dbReference type="ARBA" id="ARBA00008391"/>
    </source>
</evidence>
<keyword evidence="9 11" id="KW-0808">Transferase</keyword>
<dbReference type="GO" id="GO:0006168">
    <property type="term" value="P:adenine salvage"/>
    <property type="evidence" value="ECO:0007669"/>
    <property type="project" value="InterPro"/>
</dbReference>
<dbReference type="FunFam" id="3.40.50.2020:FF:000021">
    <property type="entry name" value="Adenine phosphoribosyltransferase"/>
    <property type="match status" value="1"/>
</dbReference>
<dbReference type="GO" id="GO:0044209">
    <property type="term" value="P:AMP salvage"/>
    <property type="evidence" value="ECO:0007669"/>
    <property type="project" value="UniProtKB-UniRule"/>
</dbReference>
<evidence type="ECO:0000259" key="12">
    <source>
        <dbReference type="Pfam" id="PF00156"/>
    </source>
</evidence>
<dbReference type="InterPro" id="IPR000836">
    <property type="entry name" value="PRTase_dom"/>
</dbReference>
<proteinExistence type="inferred from homology"/>